<dbReference type="Gene3D" id="1.10.3720.10">
    <property type="entry name" value="MetI-like"/>
    <property type="match status" value="1"/>
</dbReference>
<dbReference type="AlphaFoldDB" id="A0A6J5BS34"/>
<dbReference type="InterPro" id="IPR000515">
    <property type="entry name" value="MetI-like"/>
</dbReference>
<evidence type="ECO:0000256" key="5">
    <source>
        <dbReference type="ARBA" id="ARBA00022989"/>
    </source>
</evidence>
<protein>
    <submittedName>
        <fullName evidence="9">Glutathione transport system permease protein GsiC</fullName>
    </submittedName>
</protein>
<evidence type="ECO:0000256" key="7">
    <source>
        <dbReference type="RuleBase" id="RU363032"/>
    </source>
</evidence>
<dbReference type="Pfam" id="PF19300">
    <property type="entry name" value="BPD_transp_1_N"/>
    <property type="match status" value="1"/>
</dbReference>
<keyword evidence="6 7" id="KW-0472">Membrane</keyword>
<feature type="transmembrane region" description="Helical" evidence="7">
    <location>
        <begin position="175"/>
        <end position="198"/>
    </location>
</feature>
<evidence type="ECO:0000256" key="3">
    <source>
        <dbReference type="ARBA" id="ARBA00022475"/>
    </source>
</evidence>
<evidence type="ECO:0000256" key="2">
    <source>
        <dbReference type="ARBA" id="ARBA00022448"/>
    </source>
</evidence>
<evidence type="ECO:0000256" key="1">
    <source>
        <dbReference type="ARBA" id="ARBA00004651"/>
    </source>
</evidence>
<dbReference type="PANTHER" id="PTHR43163">
    <property type="entry name" value="DIPEPTIDE TRANSPORT SYSTEM PERMEASE PROTEIN DPPB-RELATED"/>
    <property type="match status" value="1"/>
</dbReference>
<keyword evidence="2 7" id="KW-0813">Transport</keyword>
<reference evidence="9 10" key="1">
    <citation type="submission" date="2020-04" db="EMBL/GenBank/DDBJ databases">
        <authorList>
            <person name="De Canck E."/>
        </authorList>
    </citation>
    <scope>NUCLEOTIDE SEQUENCE [LARGE SCALE GENOMIC DNA]</scope>
    <source>
        <strain evidence="9 10">LMG 26845</strain>
    </source>
</reference>
<dbReference type="InterPro" id="IPR035906">
    <property type="entry name" value="MetI-like_sf"/>
</dbReference>
<keyword evidence="10" id="KW-1185">Reference proteome</keyword>
<name>A0A6J5BS34_9BURK</name>
<dbReference type="PANTHER" id="PTHR43163:SF6">
    <property type="entry name" value="DIPEPTIDE TRANSPORT SYSTEM PERMEASE PROTEIN DPPB-RELATED"/>
    <property type="match status" value="1"/>
</dbReference>
<dbReference type="InterPro" id="IPR045621">
    <property type="entry name" value="BPD_transp_1_N"/>
</dbReference>
<comment type="subcellular location">
    <subcellularLocation>
        <location evidence="1 7">Cell membrane</location>
        <topology evidence="1 7">Multi-pass membrane protein</topology>
    </subcellularLocation>
</comment>
<accession>A0A6J5BS34</accession>
<evidence type="ECO:0000256" key="6">
    <source>
        <dbReference type="ARBA" id="ARBA00023136"/>
    </source>
</evidence>
<gene>
    <name evidence="9" type="primary">gsiC_14</name>
    <name evidence="9" type="ORF">LMG26845_06066</name>
</gene>
<feature type="domain" description="ABC transmembrane type-1" evidence="8">
    <location>
        <begin position="100"/>
        <end position="301"/>
    </location>
</feature>
<feature type="transmembrane region" description="Helical" evidence="7">
    <location>
        <begin position="12"/>
        <end position="30"/>
    </location>
</feature>
<dbReference type="GeneID" id="92901984"/>
<dbReference type="RefSeq" id="WP_054460605.1">
    <property type="nucleotide sequence ID" value="NZ_CADIJR010000139.1"/>
</dbReference>
<evidence type="ECO:0000313" key="9">
    <source>
        <dbReference type="EMBL" id="CAB3716362.1"/>
    </source>
</evidence>
<evidence type="ECO:0000313" key="10">
    <source>
        <dbReference type="Proteomes" id="UP000507979"/>
    </source>
</evidence>
<evidence type="ECO:0000259" key="8">
    <source>
        <dbReference type="PROSITE" id="PS50928"/>
    </source>
</evidence>
<dbReference type="GO" id="GO:0055085">
    <property type="term" value="P:transmembrane transport"/>
    <property type="evidence" value="ECO:0007669"/>
    <property type="project" value="InterPro"/>
</dbReference>
<sequence>MRRYLLSRLGQAVFVVWAAFSVSFLILYVLPGDPVAIMLDARGEGVLADPAQVAQMRSRFGLDQPILAQYVNGLGRALRGDFGISIENGHDVATTVLRALPQTLALAALALLISLVLGLAVALAATYTRRPWLAELLLCLPPLGVSIPSFWIGLVLLQCFSFGWPFLPATGNAGFASLVLPALTLAIPTGAAIAQVLAKSLSAALRQGYIDTAYAKGASRRRVHLRHALRNAAIPALTLVGMSAGHLLGGSVVTETVFSRAGIGRLTQIAVQAQDIPMVQGLVVLSTLVYVVVNLAVDLLYPLFDPRIAAAPRSPA</sequence>
<comment type="similarity">
    <text evidence="7">Belongs to the binding-protein-dependent transport system permease family.</text>
</comment>
<dbReference type="Proteomes" id="UP000507979">
    <property type="component" value="Unassembled WGS sequence"/>
</dbReference>
<feature type="transmembrane region" description="Helical" evidence="7">
    <location>
        <begin position="228"/>
        <end position="248"/>
    </location>
</feature>
<dbReference type="EMBL" id="CADIJR010000139">
    <property type="protein sequence ID" value="CAB3716362.1"/>
    <property type="molecule type" value="Genomic_DNA"/>
</dbReference>
<feature type="transmembrane region" description="Helical" evidence="7">
    <location>
        <begin position="282"/>
        <end position="304"/>
    </location>
</feature>
<dbReference type="PROSITE" id="PS50928">
    <property type="entry name" value="ABC_TM1"/>
    <property type="match status" value="1"/>
</dbReference>
<keyword evidence="5 7" id="KW-1133">Transmembrane helix</keyword>
<keyword evidence="3" id="KW-1003">Cell membrane</keyword>
<keyword evidence="4 7" id="KW-0812">Transmembrane</keyword>
<dbReference type="GO" id="GO:0005886">
    <property type="term" value="C:plasma membrane"/>
    <property type="evidence" value="ECO:0007669"/>
    <property type="project" value="UniProtKB-SubCell"/>
</dbReference>
<evidence type="ECO:0000256" key="4">
    <source>
        <dbReference type="ARBA" id="ARBA00022692"/>
    </source>
</evidence>
<proteinExistence type="inferred from homology"/>
<dbReference type="Pfam" id="PF00528">
    <property type="entry name" value="BPD_transp_1"/>
    <property type="match status" value="1"/>
</dbReference>
<dbReference type="CDD" id="cd06261">
    <property type="entry name" value="TM_PBP2"/>
    <property type="match status" value="1"/>
</dbReference>
<feature type="transmembrane region" description="Helical" evidence="7">
    <location>
        <begin position="137"/>
        <end position="163"/>
    </location>
</feature>
<dbReference type="SUPFAM" id="SSF161098">
    <property type="entry name" value="MetI-like"/>
    <property type="match status" value="1"/>
</dbReference>
<feature type="transmembrane region" description="Helical" evidence="7">
    <location>
        <begin position="104"/>
        <end position="125"/>
    </location>
</feature>
<organism evidence="9 10">
    <name type="scientific">Achromobacter insuavis</name>
    <dbReference type="NCBI Taxonomy" id="1287735"/>
    <lineage>
        <taxon>Bacteria</taxon>
        <taxon>Pseudomonadati</taxon>
        <taxon>Pseudomonadota</taxon>
        <taxon>Betaproteobacteria</taxon>
        <taxon>Burkholderiales</taxon>
        <taxon>Alcaligenaceae</taxon>
        <taxon>Achromobacter</taxon>
    </lineage>
</organism>